<feature type="domain" description="Actin homologue MreB-like C-terminal" evidence="2">
    <location>
        <begin position="177"/>
        <end position="295"/>
    </location>
</feature>
<dbReference type="Pfam" id="PF17989">
    <property type="entry name" value="ALP_N"/>
    <property type="match status" value="1"/>
</dbReference>
<evidence type="ECO:0000259" key="2">
    <source>
        <dbReference type="Pfam" id="PF21522"/>
    </source>
</evidence>
<dbReference type="CDD" id="cd10227">
    <property type="entry name" value="ASKHA_NBD_ParM-like"/>
    <property type="match status" value="1"/>
</dbReference>
<dbReference type="InterPro" id="IPR043129">
    <property type="entry name" value="ATPase_NBD"/>
</dbReference>
<evidence type="ECO:0000259" key="1">
    <source>
        <dbReference type="Pfam" id="PF17989"/>
    </source>
</evidence>
<reference evidence="3" key="1">
    <citation type="submission" date="2017-02" db="EMBL/GenBank/DDBJ databases">
        <title>Emergence of VIM metallo-beta-lactamase producing Alcaligenes faecalis in GAZA, Palestine.</title>
        <authorList>
            <person name="Al Laham N."/>
            <person name="Chavda K."/>
            <person name="Cienfuegos V."/>
            <person name="Kreiswirth B."/>
            <person name="Chen L."/>
        </authorList>
    </citation>
    <scope>NUCLEOTIDE SEQUENCE</scope>
    <source>
        <strain evidence="3">GZAF1</strain>
        <plasmid evidence="3">pGZAF1_VIM</plasmid>
    </source>
</reference>
<proteinExistence type="predicted"/>
<name>A0A1Z3ML57_ALCFA</name>
<dbReference type="AlphaFoldDB" id="A0A1Z3ML57"/>
<organism evidence="3">
    <name type="scientific">Alcaligenes faecalis</name>
    <dbReference type="NCBI Taxonomy" id="511"/>
    <lineage>
        <taxon>Bacteria</taxon>
        <taxon>Pseudomonadati</taxon>
        <taxon>Pseudomonadota</taxon>
        <taxon>Betaproteobacteria</taxon>
        <taxon>Burkholderiales</taxon>
        <taxon>Alcaligenaceae</taxon>
        <taxon>Alcaligenes</taxon>
    </lineage>
</organism>
<sequence>MFKVGLDIGYSNLVVAYGETPEKLNTKVLPVGAGPLELLPQQPTGETASSIQVLIDDERWAAGVEPERLQGWDRELHGDYPSTKSYRALFLAALLLSERETIDMLVTGLPVSQYTDAEKVKALVERLKGQHVVTPKRTVTVNDVLVVPQPAGAYMDIASSTDDDDLVEMMDEGRVMVIDPGFFSVDWVLFSEGEVRIKSSGTSLKAMSVVLAEMDRLIQNDHGAKVGIDRIEKALRNKKEHVFLLGQRVGLTDYWKLACERIAPSALVSMRQSMREEGMNVDVVILAGGGAASYKDAAIEIFPRAKTVITEDAVLANGRGFWYCAA</sequence>
<keyword evidence="3" id="KW-0614">Plasmid</keyword>
<dbReference type="Gene3D" id="3.30.420.40">
    <property type="match status" value="2"/>
</dbReference>
<protein>
    <submittedName>
        <fullName evidence="3">Plasmid stability protein StbA</fullName>
    </submittedName>
</protein>
<dbReference type="InterPro" id="IPR049067">
    <property type="entry name" value="MreB-like_C"/>
</dbReference>
<geneLocation type="plasmid" evidence="3">
    <name>pGZAF1_VIM</name>
</geneLocation>
<evidence type="ECO:0000313" key="3">
    <source>
        <dbReference type="EMBL" id="ASD48534.1"/>
    </source>
</evidence>
<dbReference type="InterPro" id="IPR040607">
    <property type="entry name" value="ALP_N"/>
</dbReference>
<dbReference type="RefSeq" id="WP_086069314.1">
    <property type="nucleotide sequence ID" value="NZ_KY623659.1"/>
</dbReference>
<dbReference type="Pfam" id="PF21522">
    <property type="entry name" value="MreB-like_C"/>
    <property type="match status" value="1"/>
</dbReference>
<feature type="domain" description="Actin-like protein N-terminal" evidence="1">
    <location>
        <begin position="5"/>
        <end position="152"/>
    </location>
</feature>
<dbReference type="EMBL" id="KY623659">
    <property type="protein sequence ID" value="ASD48534.1"/>
    <property type="molecule type" value="Genomic_DNA"/>
</dbReference>
<dbReference type="SUPFAM" id="SSF53067">
    <property type="entry name" value="Actin-like ATPase domain"/>
    <property type="match status" value="2"/>
</dbReference>
<accession>A0A1Z3ML57</accession>